<feature type="transmembrane region" description="Helical" evidence="13">
    <location>
        <begin position="16"/>
        <end position="33"/>
    </location>
</feature>
<keyword evidence="11" id="KW-0407">Ion channel</keyword>
<keyword evidence="4" id="KW-0633">Potassium transport</keyword>
<gene>
    <name evidence="14" type="ORF">CARG_07325</name>
</gene>
<dbReference type="AlphaFoldDB" id="U3GVP7"/>
<evidence type="ECO:0000256" key="6">
    <source>
        <dbReference type="ARBA" id="ARBA00022826"/>
    </source>
</evidence>
<dbReference type="HOGENOM" id="CLU_090238_1_1_11"/>
<sequence length="199" mass="22535">MTPHTQPKNTMGKERLTAFFDAVLAIIITILVLELPKPAEPTWGAFTGLYREYFAFTLSFFWLGSLWIHQHDMWHHIKHIDAAVVRLSMLTLFFAAWFPYTTSWVNEEFYATVPQALYGLVAILVTISTIALNRSLVKANPDNLEFEHLTNSRNGWLAADLLIKAAGFALSFIYPPAAMLGILIAAAFINVAPRVRRQR</sequence>
<keyword evidence="3" id="KW-0813">Transport</keyword>
<evidence type="ECO:0000256" key="5">
    <source>
        <dbReference type="ARBA" id="ARBA00022692"/>
    </source>
</evidence>
<dbReference type="GeneID" id="78250220"/>
<dbReference type="GO" id="GO:0005267">
    <property type="term" value="F:potassium channel activity"/>
    <property type="evidence" value="ECO:0007669"/>
    <property type="project" value="UniProtKB-KW"/>
</dbReference>
<dbReference type="InterPro" id="IPR010617">
    <property type="entry name" value="TMEM175-like"/>
</dbReference>
<name>U3GVP7_9CORY</name>
<dbReference type="RefSeq" id="WP_021011976.1">
    <property type="nucleotide sequence ID" value="NC_022198.1"/>
</dbReference>
<organism evidence="14 15">
    <name type="scientific">Corynebacterium argentoratense DSM 44202</name>
    <dbReference type="NCBI Taxonomy" id="1348662"/>
    <lineage>
        <taxon>Bacteria</taxon>
        <taxon>Bacillati</taxon>
        <taxon>Actinomycetota</taxon>
        <taxon>Actinomycetes</taxon>
        <taxon>Mycobacteriales</taxon>
        <taxon>Corynebacteriaceae</taxon>
        <taxon>Corynebacterium</taxon>
    </lineage>
</organism>
<proteinExistence type="inferred from homology"/>
<evidence type="ECO:0000256" key="1">
    <source>
        <dbReference type="ARBA" id="ARBA00004141"/>
    </source>
</evidence>
<accession>U3GVP7</accession>
<feature type="transmembrane region" description="Helical" evidence="13">
    <location>
        <begin position="178"/>
        <end position="195"/>
    </location>
</feature>
<comment type="similarity">
    <text evidence="2">Belongs to the TMEM175 family.</text>
</comment>
<evidence type="ECO:0000256" key="4">
    <source>
        <dbReference type="ARBA" id="ARBA00022538"/>
    </source>
</evidence>
<evidence type="ECO:0000256" key="3">
    <source>
        <dbReference type="ARBA" id="ARBA00022448"/>
    </source>
</evidence>
<dbReference type="Pfam" id="PF06736">
    <property type="entry name" value="TMEM175"/>
    <property type="match status" value="1"/>
</dbReference>
<keyword evidence="15" id="KW-1185">Reference proteome</keyword>
<dbReference type="PATRIC" id="fig|1348662.3.peg.1442"/>
<dbReference type="KEGG" id="caz:CARG_07325"/>
<evidence type="ECO:0000256" key="7">
    <source>
        <dbReference type="ARBA" id="ARBA00022958"/>
    </source>
</evidence>
<protein>
    <recommendedName>
        <fullName evidence="16">DUF1211 domain-containing protein</fullName>
    </recommendedName>
</protein>
<keyword evidence="6" id="KW-0631">Potassium channel</keyword>
<evidence type="ECO:0000256" key="2">
    <source>
        <dbReference type="ARBA" id="ARBA00006920"/>
    </source>
</evidence>
<evidence type="ECO:0000256" key="10">
    <source>
        <dbReference type="ARBA" id="ARBA00023136"/>
    </source>
</evidence>
<evidence type="ECO:0000256" key="11">
    <source>
        <dbReference type="ARBA" id="ARBA00023303"/>
    </source>
</evidence>
<evidence type="ECO:0008006" key="16">
    <source>
        <dbReference type="Google" id="ProtNLM"/>
    </source>
</evidence>
<feature type="transmembrane region" description="Helical" evidence="13">
    <location>
        <begin position="112"/>
        <end position="133"/>
    </location>
</feature>
<comment type="subcellular location">
    <subcellularLocation>
        <location evidence="1">Membrane</location>
        <topology evidence="1">Multi-pass membrane protein</topology>
    </subcellularLocation>
</comment>
<feature type="transmembrane region" description="Helical" evidence="13">
    <location>
        <begin position="82"/>
        <end position="100"/>
    </location>
</feature>
<dbReference type="EMBL" id="CP006365">
    <property type="protein sequence ID" value="AGU15585.1"/>
    <property type="molecule type" value="Genomic_DNA"/>
</dbReference>
<dbReference type="GO" id="GO:0016020">
    <property type="term" value="C:membrane"/>
    <property type="evidence" value="ECO:0007669"/>
    <property type="project" value="UniProtKB-SubCell"/>
</dbReference>
<dbReference type="OrthoDB" id="7626281at2"/>
<keyword evidence="10 13" id="KW-0472">Membrane</keyword>
<feature type="transmembrane region" description="Helical" evidence="13">
    <location>
        <begin position="53"/>
        <end position="70"/>
    </location>
</feature>
<evidence type="ECO:0000256" key="8">
    <source>
        <dbReference type="ARBA" id="ARBA00022989"/>
    </source>
</evidence>
<evidence type="ECO:0000313" key="14">
    <source>
        <dbReference type="EMBL" id="AGU15585.1"/>
    </source>
</evidence>
<reference evidence="14 15" key="1">
    <citation type="journal article" date="2013" name="Genome Announc.">
        <title>Whole-Genome Sequence of the Clinical Strain Corynebacterium argentoratense DSM 44202, Isolated from a Human Throat Specimen.</title>
        <authorList>
            <person name="Bomholt C."/>
            <person name="Glaub A."/>
            <person name="Gravermann K."/>
            <person name="Albersmeier A."/>
            <person name="Brinkrolf K."/>
            <person name="Ruckert C."/>
            <person name="Tauch A."/>
        </authorList>
    </citation>
    <scope>NUCLEOTIDE SEQUENCE [LARGE SCALE GENOMIC DNA]</scope>
    <source>
        <strain evidence="14">DSM 44202</strain>
    </source>
</reference>
<evidence type="ECO:0000313" key="15">
    <source>
        <dbReference type="Proteomes" id="UP000016943"/>
    </source>
</evidence>
<keyword evidence="8 13" id="KW-1133">Transmembrane helix</keyword>
<keyword evidence="5 13" id="KW-0812">Transmembrane</keyword>
<dbReference type="GO" id="GO:0015252">
    <property type="term" value="F:proton channel activity"/>
    <property type="evidence" value="ECO:0007669"/>
    <property type="project" value="InterPro"/>
</dbReference>
<keyword evidence="9" id="KW-0406">Ion transport</keyword>
<dbReference type="Proteomes" id="UP000016943">
    <property type="component" value="Chromosome"/>
</dbReference>
<keyword evidence="7" id="KW-0630">Potassium</keyword>
<comment type="catalytic activity">
    <reaction evidence="12">
        <text>K(+)(in) = K(+)(out)</text>
        <dbReference type="Rhea" id="RHEA:29463"/>
        <dbReference type="ChEBI" id="CHEBI:29103"/>
    </reaction>
</comment>
<dbReference type="eggNOG" id="COG3548">
    <property type="taxonomic scope" value="Bacteria"/>
</dbReference>
<evidence type="ECO:0000256" key="12">
    <source>
        <dbReference type="ARBA" id="ARBA00034430"/>
    </source>
</evidence>
<evidence type="ECO:0000256" key="9">
    <source>
        <dbReference type="ARBA" id="ARBA00023065"/>
    </source>
</evidence>
<evidence type="ECO:0000256" key="13">
    <source>
        <dbReference type="SAM" id="Phobius"/>
    </source>
</evidence>